<name>A0A383C6R7_9ZZZZ</name>
<reference evidence="1" key="1">
    <citation type="submission" date="2018-05" db="EMBL/GenBank/DDBJ databases">
        <authorList>
            <person name="Lanie J.A."/>
            <person name="Ng W.-L."/>
            <person name="Kazmierczak K.M."/>
            <person name="Andrzejewski T.M."/>
            <person name="Davidsen T.M."/>
            <person name="Wayne K.J."/>
            <person name="Tettelin H."/>
            <person name="Glass J.I."/>
            <person name="Rusch D."/>
            <person name="Podicherti R."/>
            <person name="Tsui H.-C.T."/>
            <person name="Winkler M.E."/>
        </authorList>
    </citation>
    <scope>NUCLEOTIDE SEQUENCE</scope>
</reference>
<accession>A0A383C6R7</accession>
<dbReference type="PANTHER" id="PTHR48098:SF1">
    <property type="entry name" value="DIACYLGLYCEROL ACYLTRANSFERASE_MYCOLYLTRANSFERASE AG85A"/>
    <property type="match status" value="1"/>
</dbReference>
<dbReference type="Gene3D" id="3.40.50.1820">
    <property type="entry name" value="alpha/beta hydrolase"/>
    <property type="match status" value="1"/>
</dbReference>
<dbReference type="Pfam" id="PF00756">
    <property type="entry name" value="Esterase"/>
    <property type="match status" value="1"/>
</dbReference>
<gene>
    <name evidence="1" type="ORF">METZ01_LOCUS480950</name>
</gene>
<evidence type="ECO:0008006" key="2">
    <source>
        <dbReference type="Google" id="ProtNLM"/>
    </source>
</evidence>
<dbReference type="EMBL" id="UINC01206454">
    <property type="protein sequence ID" value="SVE28096.1"/>
    <property type="molecule type" value="Genomic_DNA"/>
</dbReference>
<dbReference type="InterPro" id="IPR000801">
    <property type="entry name" value="Esterase-like"/>
</dbReference>
<dbReference type="AlphaFoldDB" id="A0A383C6R7"/>
<sequence length="242" mass="26572">TIESKALAGNMLGDPSTREVNVYLPPNYQPGTGVPLMVDLVGFTGSGRAHLNWKPFAESVPQRHERLVKEEKMGPCVFAFPDCFTSLGGNQYIDSAAMGHWAQFLTEEMLPEVESRFGTKPGRDGRAVFGKSSGGYGAIAHGLRYAQHWGAVACHSGDMGFDRLFMGDFPKVLNVLNAKDGIEGFLEHIDEGKKVSGDDFHVLMLLAMAATYDPDPESLKGIRLPVDDHTCELDAERWQAWL</sequence>
<organism evidence="1">
    <name type="scientific">marine metagenome</name>
    <dbReference type="NCBI Taxonomy" id="408172"/>
    <lineage>
        <taxon>unclassified sequences</taxon>
        <taxon>metagenomes</taxon>
        <taxon>ecological metagenomes</taxon>
    </lineage>
</organism>
<feature type="non-terminal residue" evidence="1">
    <location>
        <position position="242"/>
    </location>
</feature>
<dbReference type="InterPro" id="IPR029058">
    <property type="entry name" value="AB_hydrolase_fold"/>
</dbReference>
<evidence type="ECO:0000313" key="1">
    <source>
        <dbReference type="EMBL" id="SVE28096.1"/>
    </source>
</evidence>
<dbReference type="SUPFAM" id="SSF53474">
    <property type="entry name" value="alpha/beta-Hydrolases"/>
    <property type="match status" value="1"/>
</dbReference>
<dbReference type="InterPro" id="IPR050583">
    <property type="entry name" value="Mycobacterial_A85_antigen"/>
</dbReference>
<protein>
    <recommendedName>
        <fullName evidence="2">Enterochelin esterase</fullName>
    </recommendedName>
</protein>
<dbReference type="PANTHER" id="PTHR48098">
    <property type="entry name" value="ENTEROCHELIN ESTERASE-RELATED"/>
    <property type="match status" value="1"/>
</dbReference>
<dbReference type="GO" id="GO:0016747">
    <property type="term" value="F:acyltransferase activity, transferring groups other than amino-acyl groups"/>
    <property type="evidence" value="ECO:0007669"/>
    <property type="project" value="TreeGrafter"/>
</dbReference>
<feature type="non-terminal residue" evidence="1">
    <location>
        <position position="1"/>
    </location>
</feature>
<proteinExistence type="predicted"/>